<proteinExistence type="predicted"/>
<accession>A0A1Y1W4E5</accession>
<dbReference type="OrthoDB" id="5573441at2759"/>
<evidence type="ECO:0000313" key="2">
    <source>
        <dbReference type="Proteomes" id="UP000193922"/>
    </source>
</evidence>
<dbReference type="RefSeq" id="XP_040741920.1">
    <property type="nucleotide sequence ID" value="XM_040887990.1"/>
</dbReference>
<sequence length="174" mass="19306">MANVYTFKRASLFSRHTHVYQGFFTSKSQVSGLQPAFDIHIRSTSFAMSSATASGNAMLTGKLEGCSARRGKIHGPHGSVHIEKAGYYTPELTIHDPTGNPYYWRISGRLSDGPWVLVDMHNNVFAIFAISTFSQRILGQISVAQPISDDFLHIILLTSMLFLRSVAIAKSRRD</sequence>
<dbReference type="AlphaFoldDB" id="A0A1Y1W4E5"/>
<dbReference type="GeneID" id="63804638"/>
<keyword evidence="2" id="KW-1185">Reference proteome</keyword>
<gene>
    <name evidence="1" type="ORF">DL89DRAFT_268640</name>
</gene>
<comment type="caution">
    <text evidence="1">The sequence shown here is derived from an EMBL/GenBank/DDBJ whole genome shotgun (WGS) entry which is preliminary data.</text>
</comment>
<dbReference type="Proteomes" id="UP000193922">
    <property type="component" value="Unassembled WGS sequence"/>
</dbReference>
<protein>
    <submittedName>
        <fullName evidence="1">Uncharacterized protein</fullName>
    </submittedName>
</protein>
<dbReference type="EMBL" id="MCFD01000010">
    <property type="protein sequence ID" value="ORX68106.1"/>
    <property type="molecule type" value="Genomic_DNA"/>
</dbReference>
<name>A0A1Y1W4E5_9FUNG</name>
<evidence type="ECO:0000313" key="1">
    <source>
        <dbReference type="EMBL" id="ORX68106.1"/>
    </source>
</evidence>
<reference evidence="1 2" key="1">
    <citation type="submission" date="2016-07" db="EMBL/GenBank/DDBJ databases">
        <title>Pervasive Adenine N6-methylation of Active Genes in Fungi.</title>
        <authorList>
            <consortium name="DOE Joint Genome Institute"/>
            <person name="Mondo S.J."/>
            <person name="Dannebaum R.O."/>
            <person name="Kuo R.C."/>
            <person name="Labutti K."/>
            <person name="Haridas S."/>
            <person name="Kuo A."/>
            <person name="Salamov A."/>
            <person name="Ahrendt S.R."/>
            <person name="Lipzen A."/>
            <person name="Sullivan W."/>
            <person name="Andreopoulos W.B."/>
            <person name="Clum A."/>
            <person name="Lindquist E."/>
            <person name="Daum C."/>
            <person name="Ramamoorthy G.K."/>
            <person name="Gryganskyi A."/>
            <person name="Culley D."/>
            <person name="Magnuson J.K."/>
            <person name="James T.Y."/>
            <person name="O'Malley M.A."/>
            <person name="Stajich J.E."/>
            <person name="Spatafora J.W."/>
            <person name="Visel A."/>
            <person name="Grigoriev I.V."/>
        </authorList>
    </citation>
    <scope>NUCLEOTIDE SEQUENCE [LARGE SCALE GENOMIC DNA]</scope>
    <source>
        <strain evidence="1 2">ATCC 12442</strain>
    </source>
</reference>
<organism evidence="1 2">
    <name type="scientific">Linderina pennispora</name>
    <dbReference type="NCBI Taxonomy" id="61395"/>
    <lineage>
        <taxon>Eukaryota</taxon>
        <taxon>Fungi</taxon>
        <taxon>Fungi incertae sedis</taxon>
        <taxon>Zoopagomycota</taxon>
        <taxon>Kickxellomycotina</taxon>
        <taxon>Kickxellomycetes</taxon>
        <taxon>Kickxellales</taxon>
        <taxon>Kickxellaceae</taxon>
        <taxon>Linderina</taxon>
    </lineage>
</organism>